<sequence length="416" mass="45731">MQERSVAAEVVRLRELVAAIVQFQPGLSLDAKRIRDVLVLESADDRLPSVFAPWWATHGPGDLAPLFRCHEHAPGRLRRYAIAHRDNRLLDAMHEASVLDASFGDWKLAAQNGNVAALAFFVDHGYPLYLDYTMGHALSTSHVNIVAFLVDHGAVLRSPSLSVACRGRSLAMVEYVHRQGLWHPVDVSSLAVQGALDIIQYLHEHDNQGFNAATMDAAAAAGQLSIVRFLHEHRSDGCSAAALTSAAACGHLDVVRFLKENRSEGDVARAVAAAAGREQWPVVMYLLDLDAATTDTRALAATWYLRLNGFRSWSEKALVHAVRHMRLDLVDFVHTTSASASFSPLLMDTAARFGCFDLFVYLHRFRAEGCTEDARVYARSLGHTDILAYMDLHGLGATQDVDAAMRDARTHGTEQT</sequence>
<evidence type="ECO:0008006" key="3">
    <source>
        <dbReference type="Google" id="ProtNLM"/>
    </source>
</evidence>
<dbReference type="InterPro" id="IPR002110">
    <property type="entry name" value="Ankyrin_rpt"/>
</dbReference>
<proteinExistence type="predicted"/>
<dbReference type="PANTHER" id="PTHR46586">
    <property type="entry name" value="ANKYRIN REPEAT-CONTAINING PROTEIN"/>
    <property type="match status" value="1"/>
</dbReference>
<dbReference type="Pfam" id="PF12796">
    <property type="entry name" value="Ank_2"/>
    <property type="match status" value="1"/>
</dbReference>
<reference evidence="1 2" key="1">
    <citation type="submission" date="2012-04" db="EMBL/GenBank/DDBJ databases">
        <title>The Genome Sequence of Saprolegnia declina VS20.</title>
        <authorList>
            <consortium name="The Broad Institute Genome Sequencing Platform"/>
            <person name="Russ C."/>
            <person name="Nusbaum C."/>
            <person name="Tyler B."/>
            <person name="van West P."/>
            <person name="Dieguez-Uribeondo J."/>
            <person name="de Bruijn I."/>
            <person name="Tripathy S."/>
            <person name="Jiang R."/>
            <person name="Young S.K."/>
            <person name="Zeng Q."/>
            <person name="Gargeya S."/>
            <person name="Fitzgerald M."/>
            <person name="Haas B."/>
            <person name="Abouelleil A."/>
            <person name="Alvarado L."/>
            <person name="Arachchi H.M."/>
            <person name="Berlin A."/>
            <person name="Chapman S.B."/>
            <person name="Goldberg J."/>
            <person name="Griggs A."/>
            <person name="Gujja S."/>
            <person name="Hansen M."/>
            <person name="Howarth C."/>
            <person name="Imamovic A."/>
            <person name="Larimer J."/>
            <person name="McCowen C."/>
            <person name="Montmayeur A."/>
            <person name="Murphy C."/>
            <person name="Neiman D."/>
            <person name="Pearson M."/>
            <person name="Priest M."/>
            <person name="Roberts A."/>
            <person name="Saif S."/>
            <person name="Shea T."/>
            <person name="Sisk P."/>
            <person name="Sykes S."/>
            <person name="Wortman J."/>
            <person name="Nusbaum C."/>
            <person name="Birren B."/>
        </authorList>
    </citation>
    <scope>NUCLEOTIDE SEQUENCE [LARGE SCALE GENOMIC DNA]</scope>
    <source>
        <strain evidence="1 2">VS20</strain>
    </source>
</reference>
<protein>
    <recommendedName>
        <fullName evidence="3">Ankyrin repeat domain containing protein</fullName>
    </recommendedName>
</protein>
<name>T0PIY2_SAPDV</name>
<accession>T0PIY2</accession>
<dbReference type="AlphaFoldDB" id="T0PIY2"/>
<dbReference type="VEuPathDB" id="FungiDB:SDRG_16797"/>
<dbReference type="InterPro" id="IPR052050">
    <property type="entry name" value="SecEffector_AnkRepeat"/>
</dbReference>
<dbReference type="EMBL" id="JH767284">
    <property type="protein sequence ID" value="EQC25334.1"/>
    <property type="molecule type" value="Genomic_DNA"/>
</dbReference>
<dbReference type="Gene3D" id="1.25.40.20">
    <property type="entry name" value="Ankyrin repeat-containing domain"/>
    <property type="match status" value="2"/>
</dbReference>
<dbReference type="OrthoDB" id="60283at2759"/>
<dbReference type="InterPro" id="IPR036770">
    <property type="entry name" value="Ankyrin_rpt-contain_sf"/>
</dbReference>
<dbReference type="Proteomes" id="UP000030762">
    <property type="component" value="Unassembled WGS sequence"/>
</dbReference>
<dbReference type="InParanoid" id="T0PIY2"/>
<keyword evidence="2" id="KW-1185">Reference proteome</keyword>
<dbReference type="RefSeq" id="XP_008621239.1">
    <property type="nucleotide sequence ID" value="XM_008623017.1"/>
</dbReference>
<gene>
    <name evidence="1" type="ORF">SDRG_16797</name>
</gene>
<dbReference type="SUPFAM" id="SSF48403">
    <property type="entry name" value="Ankyrin repeat"/>
    <property type="match status" value="1"/>
</dbReference>
<dbReference type="PANTHER" id="PTHR46586:SF2">
    <property type="entry name" value="SWIM-TYPE DOMAIN-CONTAINING PROTEIN"/>
    <property type="match status" value="1"/>
</dbReference>
<organism evidence="1 2">
    <name type="scientific">Saprolegnia diclina (strain VS20)</name>
    <dbReference type="NCBI Taxonomy" id="1156394"/>
    <lineage>
        <taxon>Eukaryota</taxon>
        <taxon>Sar</taxon>
        <taxon>Stramenopiles</taxon>
        <taxon>Oomycota</taxon>
        <taxon>Saprolegniomycetes</taxon>
        <taxon>Saprolegniales</taxon>
        <taxon>Saprolegniaceae</taxon>
        <taxon>Saprolegnia</taxon>
    </lineage>
</organism>
<dbReference type="GeneID" id="19957524"/>
<evidence type="ECO:0000313" key="2">
    <source>
        <dbReference type="Proteomes" id="UP000030762"/>
    </source>
</evidence>
<evidence type="ECO:0000313" key="1">
    <source>
        <dbReference type="EMBL" id="EQC25334.1"/>
    </source>
</evidence>